<protein>
    <submittedName>
        <fullName evidence="1">Uncharacterized protein</fullName>
    </submittedName>
</protein>
<keyword evidence="2" id="KW-1185">Reference proteome</keyword>
<evidence type="ECO:0000313" key="2">
    <source>
        <dbReference type="Proteomes" id="UP001168821"/>
    </source>
</evidence>
<dbReference type="EMBL" id="JALNTZ010000012">
    <property type="protein sequence ID" value="KAJ3639141.1"/>
    <property type="molecule type" value="Genomic_DNA"/>
</dbReference>
<dbReference type="Proteomes" id="UP001168821">
    <property type="component" value="Unassembled WGS sequence"/>
</dbReference>
<proteinExistence type="predicted"/>
<sequence length="126" mass="14044">MDTEDEVMDVSEIQEAATIEDDDVESIVLEPVGESSGTGSTCDDEELEKIVVEDILQTSDHDMHRATLTRVLFAEANVTELDVLTMVHTLAVRHHLTKVAVQDILDLIKLCAKAPQENMLNTYYLD</sequence>
<dbReference type="AlphaFoldDB" id="A0AA38M0M9"/>
<organism evidence="1 2">
    <name type="scientific">Zophobas morio</name>
    <dbReference type="NCBI Taxonomy" id="2755281"/>
    <lineage>
        <taxon>Eukaryota</taxon>
        <taxon>Metazoa</taxon>
        <taxon>Ecdysozoa</taxon>
        <taxon>Arthropoda</taxon>
        <taxon>Hexapoda</taxon>
        <taxon>Insecta</taxon>
        <taxon>Pterygota</taxon>
        <taxon>Neoptera</taxon>
        <taxon>Endopterygota</taxon>
        <taxon>Coleoptera</taxon>
        <taxon>Polyphaga</taxon>
        <taxon>Cucujiformia</taxon>
        <taxon>Tenebrionidae</taxon>
        <taxon>Zophobas</taxon>
    </lineage>
</organism>
<comment type="caution">
    <text evidence="1">The sequence shown here is derived from an EMBL/GenBank/DDBJ whole genome shotgun (WGS) entry which is preliminary data.</text>
</comment>
<name>A0AA38M0M9_9CUCU</name>
<accession>A0AA38M0M9</accession>
<gene>
    <name evidence="1" type="ORF">Zmor_004012</name>
</gene>
<reference evidence="1" key="1">
    <citation type="journal article" date="2023" name="G3 (Bethesda)">
        <title>Whole genome assemblies of Zophobas morio and Tenebrio molitor.</title>
        <authorList>
            <person name="Kaur S."/>
            <person name="Stinson S.A."/>
            <person name="diCenzo G.C."/>
        </authorList>
    </citation>
    <scope>NUCLEOTIDE SEQUENCE</scope>
    <source>
        <strain evidence="1">QUZm001</strain>
    </source>
</reference>
<evidence type="ECO:0000313" key="1">
    <source>
        <dbReference type="EMBL" id="KAJ3639141.1"/>
    </source>
</evidence>